<proteinExistence type="predicted"/>
<keyword evidence="2" id="KW-1185">Reference proteome</keyword>
<evidence type="ECO:0000313" key="2">
    <source>
        <dbReference type="Proteomes" id="UP000612585"/>
    </source>
</evidence>
<accession>A0A8J4E027</accession>
<dbReference type="AlphaFoldDB" id="A0A8J4E027"/>
<dbReference type="Proteomes" id="UP000612585">
    <property type="component" value="Unassembled WGS sequence"/>
</dbReference>
<reference evidence="1" key="1">
    <citation type="submission" date="2021-01" db="EMBL/GenBank/DDBJ databases">
        <title>Whole genome shotgun sequence of Virgisporangium aurantiacum NBRC 16421.</title>
        <authorList>
            <person name="Komaki H."/>
            <person name="Tamura T."/>
        </authorList>
    </citation>
    <scope>NUCLEOTIDE SEQUENCE</scope>
    <source>
        <strain evidence="1">NBRC 16421</strain>
    </source>
</reference>
<organism evidence="1 2">
    <name type="scientific">Virgisporangium aurantiacum</name>
    <dbReference type="NCBI Taxonomy" id="175570"/>
    <lineage>
        <taxon>Bacteria</taxon>
        <taxon>Bacillati</taxon>
        <taxon>Actinomycetota</taxon>
        <taxon>Actinomycetes</taxon>
        <taxon>Micromonosporales</taxon>
        <taxon>Micromonosporaceae</taxon>
        <taxon>Virgisporangium</taxon>
    </lineage>
</organism>
<protein>
    <submittedName>
        <fullName evidence="1">Uncharacterized protein</fullName>
    </submittedName>
</protein>
<sequence length="320" mass="34207">MSDIHDYLPRNRRAAARFVGRRLRAVDRLGAIPDDEEPRLTWGPLLMVADDDTGWLLDVDEGRSNLLLFDLDGPARVAEMADRPEHRPRTPVLPPDGPLGFLLREPIAGVDLVGRPGDPDHPHFHAMNGIRLRTASGNAAVVGTHLEDPRIPGTSVLLPAEVTAGAVFTPLAGDGTGTGFDRIEYGSGNDQDPGDPFGRTVLTLDSLGVARLDNDHVGRHRTWTGVVDPAMLARLTTALREAGYPAAPRLPVPAGSSLRSLSVSGELAGRVLLPWHGVSGLPGYGEAFAVLDSVVHQLSRGELPVAPDVLPPSVLDIHEH</sequence>
<dbReference type="RefSeq" id="WP_203995223.1">
    <property type="nucleotide sequence ID" value="NZ_BOPG01000025.1"/>
</dbReference>
<name>A0A8J4E027_9ACTN</name>
<dbReference type="EMBL" id="BOPG01000025">
    <property type="protein sequence ID" value="GIJ56574.1"/>
    <property type="molecule type" value="Genomic_DNA"/>
</dbReference>
<gene>
    <name evidence="1" type="ORF">Vau01_040900</name>
</gene>
<comment type="caution">
    <text evidence="1">The sequence shown here is derived from an EMBL/GenBank/DDBJ whole genome shotgun (WGS) entry which is preliminary data.</text>
</comment>
<evidence type="ECO:0000313" key="1">
    <source>
        <dbReference type="EMBL" id="GIJ56574.1"/>
    </source>
</evidence>